<evidence type="ECO:0000313" key="5">
    <source>
        <dbReference type="EMBL" id="KLU91642.1"/>
    </source>
</evidence>
<dbReference type="Gene3D" id="2.130.10.10">
    <property type="entry name" value="YVTN repeat-like/Quinoprotein amine dehydrogenase"/>
    <property type="match status" value="1"/>
</dbReference>
<reference evidence="7" key="1">
    <citation type="submission" date="2010-05" db="EMBL/GenBank/DDBJ databases">
        <title>The genome sequence of Magnaporthe poae strain ATCC 64411.</title>
        <authorList>
            <person name="Ma L.-J."/>
            <person name="Dead R."/>
            <person name="Young S."/>
            <person name="Zeng Q."/>
            <person name="Koehrsen M."/>
            <person name="Alvarado L."/>
            <person name="Berlin A."/>
            <person name="Chapman S.B."/>
            <person name="Chen Z."/>
            <person name="Freedman E."/>
            <person name="Gellesch M."/>
            <person name="Goldberg J."/>
            <person name="Griggs A."/>
            <person name="Gujja S."/>
            <person name="Heilman E.R."/>
            <person name="Heiman D."/>
            <person name="Hepburn T."/>
            <person name="Howarth C."/>
            <person name="Jen D."/>
            <person name="Larson L."/>
            <person name="Mehta T."/>
            <person name="Neiman D."/>
            <person name="Pearson M."/>
            <person name="Roberts A."/>
            <person name="Saif S."/>
            <person name="Shea T."/>
            <person name="Shenoy N."/>
            <person name="Sisk P."/>
            <person name="Stolte C."/>
            <person name="Sykes S."/>
            <person name="Walk T."/>
            <person name="White J."/>
            <person name="Yandava C."/>
            <person name="Haas B."/>
            <person name="Nusbaum C."/>
            <person name="Birren B."/>
        </authorList>
    </citation>
    <scope>NUCLEOTIDE SEQUENCE [LARGE SCALE GENOMIC DNA]</scope>
    <source>
        <strain evidence="7">ATCC 64411 / 73-15</strain>
    </source>
</reference>
<dbReference type="Pfam" id="PF00400">
    <property type="entry name" value="WD40"/>
    <property type="match status" value="2"/>
</dbReference>
<dbReference type="Proteomes" id="UP000011715">
    <property type="component" value="Unassembled WGS sequence"/>
</dbReference>
<dbReference type="InterPro" id="IPR015943">
    <property type="entry name" value="WD40/YVTN_repeat-like_dom_sf"/>
</dbReference>
<dbReference type="OrthoDB" id="538223at2759"/>
<dbReference type="STRING" id="644358.A0A0C4EBV1"/>
<reference evidence="5" key="2">
    <citation type="submission" date="2010-05" db="EMBL/GenBank/DDBJ databases">
        <title>The Genome Sequence of Magnaporthe poae strain ATCC 64411.</title>
        <authorList>
            <consortium name="The Broad Institute Genome Sequencing Platform"/>
            <consortium name="Broad Institute Genome Sequencing Center for Infectious Disease"/>
            <person name="Ma L.-J."/>
            <person name="Dead R."/>
            <person name="Young S."/>
            <person name="Zeng Q."/>
            <person name="Koehrsen M."/>
            <person name="Alvarado L."/>
            <person name="Berlin A."/>
            <person name="Chapman S.B."/>
            <person name="Chen Z."/>
            <person name="Freedman E."/>
            <person name="Gellesch M."/>
            <person name="Goldberg J."/>
            <person name="Griggs A."/>
            <person name="Gujja S."/>
            <person name="Heilman E.R."/>
            <person name="Heiman D."/>
            <person name="Hepburn T."/>
            <person name="Howarth C."/>
            <person name="Jen D."/>
            <person name="Larson L."/>
            <person name="Mehta T."/>
            <person name="Neiman D."/>
            <person name="Pearson M."/>
            <person name="Roberts A."/>
            <person name="Saif S."/>
            <person name="Shea T."/>
            <person name="Shenoy N."/>
            <person name="Sisk P."/>
            <person name="Stolte C."/>
            <person name="Sykes S."/>
            <person name="Walk T."/>
            <person name="White J."/>
            <person name="Yandava C."/>
            <person name="Haas B."/>
            <person name="Nusbaum C."/>
            <person name="Birren B."/>
        </authorList>
    </citation>
    <scope>NUCLEOTIDE SEQUENCE</scope>
    <source>
        <strain evidence="5">ATCC 64411</strain>
    </source>
</reference>
<evidence type="ECO:0000313" key="7">
    <source>
        <dbReference type="Proteomes" id="UP000011715"/>
    </source>
</evidence>
<evidence type="ECO:0000313" key="6">
    <source>
        <dbReference type="EnsemblFungi" id="MAPG_10160T0"/>
    </source>
</evidence>
<dbReference type="Pfam" id="PF17107">
    <property type="entry name" value="SesA"/>
    <property type="match status" value="1"/>
</dbReference>
<dbReference type="InterPro" id="IPR036322">
    <property type="entry name" value="WD40_repeat_dom_sf"/>
</dbReference>
<protein>
    <recommendedName>
        <fullName evidence="4">NACHT domain-containing protein</fullName>
    </recommendedName>
</protein>
<gene>
    <name evidence="5" type="ORF">MAPG_10160</name>
</gene>
<dbReference type="VEuPathDB" id="FungiDB:MAPG_10160"/>
<dbReference type="PROSITE" id="PS50837">
    <property type="entry name" value="NACHT"/>
    <property type="match status" value="1"/>
</dbReference>
<feature type="region of interest" description="Disordered" evidence="3">
    <location>
        <begin position="794"/>
        <end position="814"/>
    </location>
</feature>
<dbReference type="InterPro" id="IPR031352">
    <property type="entry name" value="SesA"/>
</dbReference>
<dbReference type="PROSITE" id="PS50082">
    <property type="entry name" value="WD_REPEATS_2"/>
    <property type="match status" value="1"/>
</dbReference>
<reference evidence="6" key="5">
    <citation type="submission" date="2015-06" db="UniProtKB">
        <authorList>
            <consortium name="EnsemblFungi"/>
        </authorList>
    </citation>
    <scope>IDENTIFICATION</scope>
    <source>
        <strain evidence="6">ATCC 64411</strain>
    </source>
</reference>
<sequence length="1154" mass="129507">MAEVIGAIASVIGILTATIHAYDKVQGVRDLPEAFLEVGDKLPLVITTLEKIKVDAGRLPSDAQDDINKVIGSCAEKARKLQLILAKLRLDGPKPFDLKSYVRVIKSWGRMWGKNGRVEDLVKKIMDDVTLLAQSHAVSAVDQDLIANLKGAIENLDEVTPSAPDEMLEVPGGSGVSHGGIGDQFNFGDNTRSNFNTGPGTFQLGGTYYNGPDPEEACKEALGSLITDPEADKRRIEGLKGGLQTEVFQWILETSEFKQWHSDPERRLLWIKGDPGKGKTMLICGIINTLREATSNIPVAFFFLQAADQRINNAISLLLCLIYRLITLFPSVIRHFRKKYDYSKDQLFQGPNAWYSLEEIMNNILQDPDIGNAIIIIDGLDECVHNRKELLHFINQASSQCTHIKWVVSSRNWLDIEQGLHSAMRLSLELNEKSVATAVELYVVSKVRSLAENLSEEASQRITTKLLAKAQGTFLWVALVCQELSDRLYFPDSLEAVIEKTPPGLDALYSRMMEVISGLKERERIQTLLAINLAAYRPLALMELASLVPSGWSLEQDTGRLQRLIRLCGSFLTITVATVSWVHQSARDYLLETFFKESATRRAVHWVMCQGSLESMLSAALRQDIYGLTKRHGPLASGIGVKGFEEMRPSPDPLASIAYSCIYWAKHLEGSCVSDDPEKWETVRAKVKSFLETRFIYWLEALSILRHVPEGAQSMQTLLSFIENLKLQNSKVSELFELVREMWRFLLVFRPCITQWPLQVYTSGLLMSPDKNAVRNIFSKDLPKWISLKKHIPRDEKKPKATEKGSSSKSTGFESSAWAPIRSTFLPSWNSCLQTLNFGGNNAPSVTYSPNNVCLASWLPYLWDLAIKVWDVTTGEMLYCLRDGNTKGYIQWVAFSPDSTKLVVVSEKSVSVWDATNGKQLQAFNVENLSILSAALSHHGSKLILVSLRGTVTVWDLFKAKWSCQFETGMDDIWSVAFSPNRRHIAIRTADNRIFQWDLFSAQKTREIELWAPAAPGSQSTENGFCFAFTHDSNNLVVWRNSSFEVYDVATGRRCSLERSFAVASTFAVDHLETISFSNCGLYLTLIGKYRNRDEFETRVYRLDNGQQQFKPTYGSGAHKSAVGRRQTLNAYRSSGQSSRPIAPEPSLKPQMKR</sequence>
<evidence type="ECO:0000256" key="1">
    <source>
        <dbReference type="ARBA" id="ARBA00022737"/>
    </source>
</evidence>
<dbReference type="EMBL" id="ADBL01002615">
    <property type="status" value="NOT_ANNOTATED_CDS"/>
    <property type="molecule type" value="Genomic_DNA"/>
</dbReference>
<accession>A0A0C4EBV1</accession>
<proteinExistence type="predicted"/>
<keyword evidence="1" id="KW-0677">Repeat</keyword>
<evidence type="ECO:0000259" key="4">
    <source>
        <dbReference type="PROSITE" id="PS50837"/>
    </source>
</evidence>
<dbReference type="Gene3D" id="3.40.50.300">
    <property type="entry name" value="P-loop containing nucleotide triphosphate hydrolases"/>
    <property type="match status" value="1"/>
</dbReference>
<dbReference type="InterPro" id="IPR027417">
    <property type="entry name" value="P-loop_NTPase"/>
</dbReference>
<feature type="compositionally biased region" description="Basic and acidic residues" evidence="3">
    <location>
        <begin position="794"/>
        <end position="803"/>
    </location>
</feature>
<reference evidence="5" key="3">
    <citation type="submission" date="2011-03" db="EMBL/GenBank/DDBJ databases">
        <title>Annotation of Magnaporthe poae ATCC 64411.</title>
        <authorList>
            <person name="Ma L.-J."/>
            <person name="Dead R."/>
            <person name="Young S.K."/>
            <person name="Zeng Q."/>
            <person name="Gargeya S."/>
            <person name="Fitzgerald M."/>
            <person name="Haas B."/>
            <person name="Abouelleil A."/>
            <person name="Alvarado L."/>
            <person name="Arachchi H.M."/>
            <person name="Berlin A."/>
            <person name="Brown A."/>
            <person name="Chapman S.B."/>
            <person name="Chen Z."/>
            <person name="Dunbar C."/>
            <person name="Freedman E."/>
            <person name="Gearin G."/>
            <person name="Gellesch M."/>
            <person name="Goldberg J."/>
            <person name="Griggs A."/>
            <person name="Gujja S."/>
            <person name="Heiman D."/>
            <person name="Howarth C."/>
            <person name="Larson L."/>
            <person name="Lui A."/>
            <person name="MacDonald P.J.P."/>
            <person name="Mehta T."/>
            <person name="Montmayeur A."/>
            <person name="Murphy C."/>
            <person name="Neiman D."/>
            <person name="Pearson M."/>
            <person name="Priest M."/>
            <person name="Roberts A."/>
            <person name="Saif S."/>
            <person name="Shea T."/>
            <person name="Shenoy N."/>
            <person name="Sisk P."/>
            <person name="Stolte C."/>
            <person name="Sykes S."/>
            <person name="Yandava C."/>
            <person name="Wortman J."/>
            <person name="Nusbaum C."/>
            <person name="Birren B."/>
        </authorList>
    </citation>
    <scope>NUCLEOTIDE SEQUENCE</scope>
    <source>
        <strain evidence="5">ATCC 64411</strain>
    </source>
</reference>
<feature type="compositionally biased region" description="Low complexity" evidence="3">
    <location>
        <begin position="804"/>
        <end position="814"/>
    </location>
</feature>
<feature type="compositionally biased region" description="Polar residues" evidence="3">
    <location>
        <begin position="1127"/>
        <end position="1140"/>
    </location>
</feature>
<dbReference type="SUPFAM" id="SSF52540">
    <property type="entry name" value="P-loop containing nucleoside triphosphate hydrolases"/>
    <property type="match status" value="1"/>
</dbReference>
<name>A0A0C4EBV1_MAGP6</name>
<evidence type="ECO:0000256" key="3">
    <source>
        <dbReference type="SAM" id="MobiDB-lite"/>
    </source>
</evidence>
<dbReference type="EMBL" id="GL876977">
    <property type="protein sequence ID" value="KLU91642.1"/>
    <property type="molecule type" value="Genomic_DNA"/>
</dbReference>
<feature type="region of interest" description="Disordered" evidence="3">
    <location>
        <begin position="1111"/>
        <end position="1154"/>
    </location>
</feature>
<dbReference type="eggNOG" id="KOG0266">
    <property type="taxonomic scope" value="Eukaryota"/>
</dbReference>
<feature type="domain" description="NACHT" evidence="4">
    <location>
        <begin position="267"/>
        <end position="411"/>
    </location>
</feature>
<keyword evidence="2" id="KW-0853">WD repeat</keyword>
<dbReference type="EnsemblFungi" id="MAPG_10160T0">
    <property type="protein sequence ID" value="MAPG_10160T0"/>
    <property type="gene ID" value="MAPG_10160"/>
</dbReference>
<evidence type="ECO:0000256" key="2">
    <source>
        <dbReference type="PROSITE-ProRule" id="PRU00221"/>
    </source>
</evidence>
<feature type="repeat" description="WD" evidence="2">
    <location>
        <begin position="966"/>
        <end position="1007"/>
    </location>
</feature>
<dbReference type="InterPro" id="IPR001680">
    <property type="entry name" value="WD40_rpt"/>
</dbReference>
<dbReference type="SUPFAM" id="SSF50978">
    <property type="entry name" value="WD40 repeat-like"/>
    <property type="match status" value="1"/>
</dbReference>
<organism evidence="6 7">
    <name type="scientific">Magnaporthiopsis poae (strain ATCC 64411 / 73-15)</name>
    <name type="common">Kentucky bluegrass fungus</name>
    <name type="synonym">Magnaporthe poae</name>
    <dbReference type="NCBI Taxonomy" id="644358"/>
    <lineage>
        <taxon>Eukaryota</taxon>
        <taxon>Fungi</taxon>
        <taxon>Dikarya</taxon>
        <taxon>Ascomycota</taxon>
        <taxon>Pezizomycotina</taxon>
        <taxon>Sordariomycetes</taxon>
        <taxon>Sordariomycetidae</taxon>
        <taxon>Magnaporthales</taxon>
        <taxon>Magnaporthaceae</taxon>
        <taxon>Magnaporthiopsis</taxon>
    </lineage>
</organism>
<dbReference type="AlphaFoldDB" id="A0A0C4EBV1"/>
<reference evidence="6" key="4">
    <citation type="journal article" date="2015" name="G3 (Bethesda)">
        <title>Genome sequences of three phytopathogenic species of the Magnaporthaceae family of fungi.</title>
        <authorList>
            <person name="Okagaki L.H."/>
            <person name="Nunes C.C."/>
            <person name="Sailsbery J."/>
            <person name="Clay B."/>
            <person name="Brown D."/>
            <person name="John T."/>
            <person name="Oh Y."/>
            <person name="Young N."/>
            <person name="Fitzgerald M."/>
            <person name="Haas B.J."/>
            <person name="Zeng Q."/>
            <person name="Young S."/>
            <person name="Adiconis X."/>
            <person name="Fan L."/>
            <person name="Levin J.Z."/>
            <person name="Mitchell T.K."/>
            <person name="Okubara P.A."/>
            <person name="Farman M.L."/>
            <person name="Kohn L.M."/>
            <person name="Birren B."/>
            <person name="Ma L.-J."/>
            <person name="Dean R.A."/>
        </authorList>
    </citation>
    <scope>NUCLEOTIDE SEQUENCE</scope>
    <source>
        <strain evidence="6">ATCC 64411 / 73-15</strain>
    </source>
</reference>
<dbReference type="SMART" id="SM00320">
    <property type="entry name" value="WD40"/>
    <property type="match status" value="3"/>
</dbReference>
<dbReference type="InterPro" id="IPR056884">
    <property type="entry name" value="NPHP3-like_N"/>
</dbReference>
<dbReference type="PANTHER" id="PTHR10039:SF5">
    <property type="entry name" value="NACHT DOMAIN-CONTAINING PROTEIN"/>
    <property type="match status" value="1"/>
</dbReference>
<dbReference type="InterPro" id="IPR007111">
    <property type="entry name" value="NACHT_NTPase"/>
</dbReference>
<dbReference type="Pfam" id="PF24883">
    <property type="entry name" value="NPHP3_N"/>
    <property type="match status" value="1"/>
</dbReference>
<dbReference type="OMA" id="WHLESSE"/>
<dbReference type="PANTHER" id="PTHR10039">
    <property type="entry name" value="AMELOGENIN"/>
    <property type="match status" value="1"/>
</dbReference>
<keyword evidence="7" id="KW-1185">Reference proteome</keyword>